<dbReference type="CDD" id="cd05399">
    <property type="entry name" value="NT_Rel-Spo_like"/>
    <property type="match status" value="1"/>
</dbReference>
<feature type="domain" description="RelA/SpoT" evidence="3">
    <location>
        <begin position="68"/>
        <end position="211"/>
    </location>
</feature>
<dbReference type="AlphaFoldDB" id="A0AA94EGA7"/>
<evidence type="ECO:0000256" key="2">
    <source>
        <dbReference type="SAM" id="MobiDB-lite"/>
    </source>
</evidence>
<protein>
    <submittedName>
        <fullName evidence="4">Addiction module component</fullName>
    </submittedName>
</protein>
<evidence type="ECO:0000313" key="5">
    <source>
        <dbReference type="Proteomes" id="UP000286680"/>
    </source>
</evidence>
<comment type="caution">
    <text evidence="4">The sequence shown here is derived from an EMBL/GenBank/DDBJ whole genome shotgun (WGS) entry which is preliminary data.</text>
</comment>
<organism evidence="4 5">
    <name type="scientific">Idiomarina aquatica</name>
    <dbReference type="NCBI Taxonomy" id="1327752"/>
    <lineage>
        <taxon>Bacteria</taxon>
        <taxon>Pseudomonadati</taxon>
        <taxon>Pseudomonadota</taxon>
        <taxon>Gammaproteobacteria</taxon>
        <taxon>Alteromonadales</taxon>
        <taxon>Idiomarinaceae</taxon>
        <taxon>Idiomarina</taxon>
    </lineage>
</organism>
<evidence type="ECO:0000256" key="1">
    <source>
        <dbReference type="SAM" id="Coils"/>
    </source>
</evidence>
<dbReference type="SUPFAM" id="SSF81301">
    <property type="entry name" value="Nucleotidyltransferase"/>
    <property type="match status" value="1"/>
</dbReference>
<keyword evidence="1" id="KW-0175">Coiled coil</keyword>
<dbReference type="SMART" id="SM00954">
    <property type="entry name" value="RelA_SpoT"/>
    <property type="match status" value="1"/>
</dbReference>
<name>A0AA94EGA7_9GAMM</name>
<proteinExistence type="predicted"/>
<evidence type="ECO:0000259" key="3">
    <source>
        <dbReference type="SMART" id="SM00954"/>
    </source>
</evidence>
<keyword evidence="5" id="KW-1185">Reference proteome</keyword>
<dbReference type="InterPro" id="IPR043519">
    <property type="entry name" value="NT_sf"/>
</dbReference>
<sequence length="418" mass="46572">MELEIDDLDVFLTRNRVSKDDWDKAAISVDELKSIATDYKKSIPHLNESAEFLAKVLQKCPQVHSVRWRVKDPEHLLEKIIRKRASGSKKYLEISEHNYFEIVTDLVGVRVLHLFKYEWLDIHSYILGCWEPMEKVKAYIREGDEGGVVDSYSENGCDVEPHLSGYRSIHYIISTKPTLKKVLSEIQVRTIFEEGWSEIDHKVRYPNFSDNKLISYFLTIFNRMAGSADEMGTFVKDLTAEIALQELKYAEVQKKHEEHLSKIEDLALELSKEKKQNKTRAENLKKLSAEISELRENTKLSEHYVSPNISGLSGLDRAALLGASASALASLDKTSLLGSSASALASLDKTSLLGSSASALASLDKTSLLGSSASALASLDKTSLLGSSASALTGFDKDSQPISKQNVKKDKDTPNDDN</sequence>
<dbReference type="RefSeq" id="WP_126819077.1">
    <property type="nucleotide sequence ID" value="NZ_PIPS01000001.1"/>
</dbReference>
<dbReference type="Pfam" id="PF04607">
    <property type="entry name" value="RelA_SpoT"/>
    <property type="match status" value="1"/>
</dbReference>
<dbReference type="PANTHER" id="PTHR41773">
    <property type="entry name" value="GTP PYROPHOSPHATASE-RELATED"/>
    <property type="match status" value="1"/>
</dbReference>
<evidence type="ECO:0000313" key="4">
    <source>
        <dbReference type="EMBL" id="RUO44518.1"/>
    </source>
</evidence>
<feature type="compositionally biased region" description="Basic and acidic residues" evidence="2">
    <location>
        <begin position="407"/>
        <end position="418"/>
    </location>
</feature>
<dbReference type="PANTHER" id="PTHR41773:SF1">
    <property type="entry name" value="RELA_SPOT DOMAIN-CONTAINING PROTEIN"/>
    <property type="match status" value="1"/>
</dbReference>
<dbReference type="EMBL" id="PIPS01000001">
    <property type="protein sequence ID" value="RUO44518.1"/>
    <property type="molecule type" value="Genomic_DNA"/>
</dbReference>
<accession>A0AA94EGA7</accession>
<feature type="coiled-coil region" evidence="1">
    <location>
        <begin position="235"/>
        <end position="297"/>
    </location>
</feature>
<dbReference type="InterPro" id="IPR007685">
    <property type="entry name" value="RelA_SpoT"/>
</dbReference>
<dbReference type="GO" id="GO:0015969">
    <property type="term" value="P:guanosine tetraphosphate metabolic process"/>
    <property type="evidence" value="ECO:0007669"/>
    <property type="project" value="InterPro"/>
</dbReference>
<reference evidence="5" key="1">
    <citation type="journal article" date="2018" name="Front. Microbiol.">
        <title>Genome-Based Analysis Reveals the Taxonomy and Diversity of the Family Idiomarinaceae.</title>
        <authorList>
            <person name="Liu Y."/>
            <person name="Lai Q."/>
            <person name="Shao Z."/>
        </authorList>
    </citation>
    <scope>NUCLEOTIDE SEQUENCE [LARGE SCALE GENOMIC DNA]</scope>
    <source>
        <strain evidence="5">SN-14</strain>
    </source>
</reference>
<gene>
    <name evidence="4" type="ORF">CWE23_00265</name>
</gene>
<dbReference type="Proteomes" id="UP000286680">
    <property type="component" value="Unassembled WGS sequence"/>
</dbReference>
<feature type="region of interest" description="Disordered" evidence="2">
    <location>
        <begin position="391"/>
        <end position="418"/>
    </location>
</feature>
<dbReference type="Gene3D" id="3.30.460.10">
    <property type="entry name" value="Beta Polymerase, domain 2"/>
    <property type="match status" value="1"/>
</dbReference>